<evidence type="ECO:0000259" key="6">
    <source>
        <dbReference type="Pfam" id="PF23300"/>
    </source>
</evidence>
<dbReference type="Pfam" id="PF23300">
    <property type="entry name" value="HEAT_Nup120"/>
    <property type="match status" value="1"/>
</dbReference>
<name>A0ABR0F282_ZASCE</name>
<dbReference type="PANTHER" id="PTHR21286">
    <property type="entry name" value="NUCLEAR PORE COMPLEX PROTEIN NUP160"/>
    <property type="match status" value="1"/>
</dbReference>
<dbReference type="Pfam" id="PF11715">
    <property type="entry name" value="Beta-prop_Nup120_160"/>
    <property type="match status" value="1"/>
</dbReference>
<accession>A0ABR0F282</accession>
<keyword evidence="3" id="KW-0539">Nucleus</keyword>
<dbReference type="SUPFAM" id="SSF50998">
    <property type="entry name" value="Quinoprotein alcohol dehydrogenase-like"/>
    <property type="match status" value="1"/>
</dbReference>
<dbReference type="Proteomes" id="UP001305779">
    <property type="component" value="Unassembled WGS sequence"/>
</dbReference>
<feature type="domain" description="Nucleoporin Nup120/160 beta-propeller" evidence="4">
    <location>
        <begin position="76"/>
        <end position="601"/>
    </location>
</feature>
<comment type="subcellular location">
    <subcellularLocation>
        <location evidence="1">Nucleus</location>
    </subcellularLocation>
</comment>
<evidence type="ECO:0000256" key="3">
    <source>
        <dbReference type="ARBA" id="ARBA00023242"/>
    </source>
</evidence>
<keyword evidence="8" id="KW-1185">Reference proteome</keyword>
<evidence type="ECO:0000313" key="7">
    <source>
        <dbReference type="EMBL" id="KAK4507188.1"/>
    </source>
</evidence>
<feature type="domain" description="Nucleoporin Nup120 helical" evidence="5">
    <location>
        <begin position="672"/>
        <end position="795"/>
    </location>
</feature>
<dbReference type="InterPro" id="IPR056548">
    <property type="entry name" value="HEAT_Nup120"/>
</dbReference>
<gene>
    <name evidence="7" type="ORF">PRZ48_000923</name>
</gene>
<dbReference type="EMBL" id="JAXOVC010000001">
    <property type="protein sequence ID" value="KAK4507188.1"/>
    <property type="molecule type" value="Genomic_DNA"/>
</dbReference>
<evidence type="ECO:0000259" key="4">
    <source>
        <dbReference type="Pfam" id="PF11715"/>
    </source>
</evidence>
<proteinExistence type="predicted"/>
<evidence type="ECO:0000259" key="5">
    <source>
        <dbReference type="Pfam" id="PF21486"/>
    </source>
</evidence>
<dbReference type="InterPro" id="IPR021717">
    <property type="entry name" value="Nucleoporin_Nup160"/>
</dbReference>
<protein>
    <recommendedName>
        <fullName evidence="9">Nucleoporin</fullName>
    </recommendedName>
</protein>
<comment type="caution">
    <text evidence="7">The sequence shown here is derived from an EMBL/GenBank/DDBJ whole genome shotgun (WGS) entry which is preliminary data.</text>
</comment>
<dbReference type="InterPro" id="IPR059141">
    <property type="entry name" value="Beta-prop_Nup120_160"/>
</dbReference>
<evidence type="ECO:0000313" key="8">
    <source>
        <dbReference type="Proteomes" id="UP001305779"/>
    </source>
</evidence>
<dbReference type="PANTHER" id="PTHR21286:SF0">
    <property type="entry name" value="NUCLEAR PORE COMPLEX PROTEIN NUP160"/>
    <property type="match status" value="1"/>
</dbReference>
<dbReference type="Pfam" id="PF21486">
    <property type="entry name" value="NUP120_helical"/>
    <property type="match status" value="1"/>
</dbReference>
<evidence type="ECO:0000256" key="1">
    <source>
        <dbReference type="ARBA" id="ARBA00004123"/>
    </source>
</evidence>
<reference evidence="7 8" key="1">
    <citation type="journal article" date="2023" name="G3 (Bethesda)">
        <title>A chromosome-level genome assembly of Zasmidium syzygii isolated from banana leaves.</title>
        <authorList>
            <person name="van Westerhoven A.C."/>
            <person name="Mehrabi R."/>
            <person name="Talebi R."/>
            <person name="Steentjes M.B.F."/>
            <person name="Corcolon B."/>
            <person name="Chong P.A."/>
            <person name="Kema G.H.J."/>
            <person name="Seidl M.F."/>
        </authorList>
    </citation>
    <scope>NUCLEOTIDE SEQUENCE [LARGE SCALE GENOMIC DNA]</scope>
    <source>
        <strain evidence="7 8">P124</strain>
    </source>
</reference>
<organism evidence="7 8">
    <name type="scientific">Zasmidium cellare</name>
    <name type="common">Wine cellar mold</name>
    <name type="synonym">Racodium cellare</name>
    <dbReference type="NCBI Taxonomy" id="395010"/>
    <lineage>
        <taxon>Eukaryota</taxon>
        <taxon>Fungi</taxon>
        <taxon>Dikarya</taxon>
        <taxon>Ascomycota</taxon>
        <taxon>Pezizomycotina</taxon>
        <taxon>Dothideomycetes</taxon>
        <taxon>Dothideomycetidae</taxon>
        <taxon>Mycosphaerellales</taxon>
        <taxon>Mycosphaerellaceae</taxon>
        <taxon>Zasmidium</taxon>
    </lineage>
</organism>
<keyword evidence="2" id="KW-0813">Transport</keyword>
<evidence type="ECO:0000256" key="2">
    <source>
        <dbReference type="ARBA" id="ARBA00022448"/>
    </source>
</evidence>
<dbReference type="InterPro" id="IPR011047">
    <property type="entry name" value="Quinoprotein_ADH-like_sf"/>
</dbReference>
<evidence type="ECO:0008006" key="9">
    <source>
        <dbReference type="Google" id="ProtNLM"/>
    </source>
</evidence>
<sequence>MSSAPVLYQETRISPTPAPGSIVHINAAGNSAVTVFGAGRKRPFDEISGLDEESYANKYLATAGSIFFRPKTKAPRSFLWRVLNGRQLLEVQCVDLVLDQKHAKADSWLTFHIDLPAPIVPGGVALADAEKDALDIFVLTTGNELYTITLKRELLVRNTVPSDFDSSTCVKKTAPGQLSYKRPYRLFAVSNNELVITLHDGSMVRLERQHDDVSGQWRETNYGERGLVGSFRGFIPGYKPQTVRFGDSELFGDAITAIAKSTDGKHIWTVSLDHMLKAWSVETGKVVEVHDLLNEGGEADDRKKYTRNIMSPEQGTQLHLVRPPRRQKTSDSDPYSLVIYVPKSHEFKFFGVETSFTSVEGDRIELQDIQERLKLIPPVEDLMNTNIWHLEDFAVFPGPKWQKSQLWIRVRSGSNSRTFTLEFDLLDDEGMAFDVEDLFQTGWSVVDASYGTVDELRQHVDLNGISALSDGPTTPSERWLKYIFYPGRFSQASIETALHVYRQGRNLPTTSAGRGAQEPLKERISNAVSAKILLKRSNNEQPDFHQYQEDLHGQWMTFFSLLAHLHGRRHEVIGSAFDVEDGLAWTVCADLVAPIRASSAADKLTLNSGLLNHEPAVEMNEDVKKRIFATDEDITRAQVLAVARQLRQYFSGPSQDRLKREALLSALEHVNDVSVEDTLQLLDTRCNFADEIGDDEFSQLESAADQFGTFAGLSDDHFLMVLENIEDSPAGSREKDGGQVLGRYGRSMSVIIVQETLQRAESVLLDLLALVVFMHCELEQSELSQDFRPREVYEAIMLHLRRTELRLWFCSNVRQEAVHPTDRSVDLVTIYESMFAGDWRPIPRISSVEYGLPELLTAWSKRWAFGLDLSKYGDDITAHVLADLLAHGNTELALDFLRFVPDTPWICYLKGRLYLTTGDYELASFAFQDAAHEMATIKELPSPVVSQEEAEELFGQGLVFYFKHVTALFEKVGVPSYTADFASMALDDLNQKNLDQSLDDLDLRKSQQGSHSDILGNTMEEIRILKLRATRDSLLCSKFNALNQTGRFTRAFDALSRVIETEKQTNCLRTLLETCIKSDSVAAMLELDMEGDLAQEADNILLGMAKKTMASGLPSGPAYHQILFAFRTQQSNFRGAAAILYEHLERLRKSNKLAVRDPDDETLPRMYVLLINTLGCCGEDQAWLLADPIEGMHGIGSKRKLVTLDDIKRDYTAELDRRSEISQGRFPLIGADDDVDML</sequence>
<feature type="domain" description="Nucleoporin nup120-like HEAT repeat" evidence="6">
    <location>
        <begin position="880"/>
        <end position="1076"/>
    </location>
</feature>
<dbReference type="InterPro" id="IPR048884">
    <property type="entry name" value="Nup120_helical"/>
</dbReference>